<organism evidence="5 6">
    <name type="scientific">Tremblaya princeps (strain PCIT)</name>
    <dbReference type="NCBI Taxonomy" id="891398"/>
    <lineage>
        <taxon>Bacteria</taxon>
        <taxon>Pseudomonadati</taxon>
        <taxon>Pseudomonadota</taxon>
        <taxon>Betaproteobacteria</taxon>
        <taxon>Candidatus Tremblayella</taxon>
    </lineage>
</organism>
<evidence type="ECO:0000313" key="6">
    <source>
        <dbReference type="Proteomes" id="UP000000505"/>
    </source>
</evidence>
<dbReference type="Pfam" id="PF00591">
    <property type="entry name" value="Glycos_transf_3"/>
    <property type="match status" value="1"/>
</dbReference>
<evidence type="ECO:0000259" key="4">
    <source>
        <dbReference type="Pfam" id="PF00591"/>
    </source>
</evidence>
<accession>F7XYG5</accession>
<keyword evidence="3" id="KW-0028">Amino-acid biosynthesis</keyword>
<dbReference type="KEGG" id="tpn:TPPCIT_084"/>
<proteinExistence type="predicted"/>
<sequence length="320" mass="33298">MDHLCTPLVTAKLALLGHVSPQYTRRAMEQPLQACAPSDGLLRATRILRYIGPSADGAHIRAPSIDAVGTGGGRARRLNESTLASVAMASMGALASKHGGDGVTRRHGSANAMGLLGYAPTDYTYSLRLIEVGCGFMLSRAALPHAYRTARLRRKARRPGLVSAAAPLTCGSRVAATVLGTYSHGLMRSMAAVTARLGCASTLCLHGAGAVDEVSVHGGTRMAYMFSGAVLAHTDIPGALAWAVACRCEQLPSGHVDAQLAILCGAEHPAMPHCKRAVRGIADACLVNSSSRKMHAGAAAIKALRDGLAYRVATEFARAP</sequence>
<dbReference type="PANTHER" id="PTHR43285">
    <property type="entry name" value="ANTHRANILATE PHOSPHORIBOSYLTRANSFERASE"/>
    <property type="match status" value="1"/>
</dbReference>
<dbReference type="PANTHER" id="PTHR43285:SF2">
    <property type="entry name" value="ANTHRANILATE PHOSPHORIBOSYLTRANSFERASE"/>
    <property type="match status" value="1"/>
</dbReference>
<evidence type="ECO:0000256" key="3">
    <source>
        <dbReference type="ARBA" id="ARBA00022822"/>
    </source>
</evidence>
<evidence type="ECO:0000256" key="1">
    <source>
        <dbReference type="ARBA" id="ARBA00022676"/>
    </source>
</evidence>
<dbReference type="EMBL" id="CP002244">
    <property type="protein sequence ID" value="AEI75141.1"/>
    <property type="molecule type" value="Genomic_DNA"/>
</dbReference>
<feature type="domain" description="Glycosyl transferase family 3" evidence="4">
    <location>
        <begin position="63"/>
        <end position="266"/>
    </location>
</feature>
<evidence type="ECO:0000313" key="5">
    <source>
        <dbReference type="EMBL" id="AEI75141.1"/>
    </source>
</evidence>
<reference evidence="5 6" key="2">
    <citation type="journal article" date="2011" name="Curr. Biol.">
        <title>An interdependent metabolic patchwork in the nested symbiosis of mealybugs.</title>
        <authorList>
            <person name="McCutcheon J.P."/>
            <person name="von Dohlen C.D."/>
        </authorList>
    </citation>
    <scope>NUCLEOTIDE SEQUENCE [LARGE SCALE GENOMIC DNA]</scope>
    <source>
        <strain evidence="5 6">PCIT</strain>
    </source>
</reference>
<dbReference type="Proteomes" id="UP000000505">
    <property type="component" value="Chromosome"/>
</dbReference>
<dbReference type="GO" id="GO:0000162">
    <property type="term" value="P:L-tryptophan biosynthetic process"/>
    <property type="evidence" value="ECO:0007669"/>
    <property type="project" value="UniProtKB-KW"/>
</dbReference>
<reference key="1">
    <citation type="submission" date="2010-09" db="EMBL/GenBank/DDBJ databases">
        <title>An interdependent metabolic patchwork in the nested three-way symbiosis of mealybugs.</title>
        <authorList>
            <person name="McCutcheon J.P."/>
            <person name="von Dohlen C.D."/>
        </authorList>
    </citation>
    <scope>NUCLEOTIDE SEQUENCE</scope>
    <source>
        <strain>PCIT</strain>
    </source>
</reference>
<dbReference type="Gene3D" id="3.40.1030.10">
    <property type="entry name" value="Nucleoside phosphorylase/phosphoribosyltransferase catalytic domain"/>
    <property type="match status" value="1"/>
</dbReference>
<dbReference type="InterPro" id="IPR035902">
    <property type="entry name" value="Nuc_phospho_transferase"/>
</dbReference>
<keyword evidence="3" id="KW-0822">Tryptophan biosynthesis</keyword>
<keyword evidence="3" id="KW-0057">Aromatic amino acid biosynthesis</keyword>
<protein>
    <submittedName>
        <fullName evidence="5">Putative anthranilate phosphoribosyltransferase</fullName>
    </submittedName>
</protein>
<dbReference type="AlphaFoldDB" id="F7XYG5"/>
<dbReference type="GO" id="GO:0004048">
    <property type="term" value="F:anthranilate phosphoribosyltransferase activity"/>
    <property type="evidence" value="ECO:0007669"/>
    <property type="project" value="InterPro"/>
</dbReference>
<dbReference type="InterPro" id="IPR005940">
    <property type="entry name" value="Anthranilate_Pribosyl_Tfrase"/>
</dbReference>
<evidence type="ECO:0000256" key="2">
    <source>
        <dbReference type="ARBA" id="ARBA00022679"/>
    </source>
</evidence>
<dbReference type="SUPFAM" id="SSF52418">
    <property type="entry name" value="Nucleoside phosphorylase/phosphoribosyltransferase catalytic domain"/>
    <property type="match status" value="1"/>
</dbReference>
<dbReference type="GO" id="GO:0005829">
    <property type="term" value="C:cytosol"/>
    <property type="evidence" value="ECO:0007669"/>
    <property type="project" value="TreeGrafter"/>
</dbReference>
<name>F7XYG5_TREPP</name>
<dbReference type="InterPro" id="IPR000312">
    <property type="entry name" value="Glycosyl_Trfase_fam3"/>
</dbReference>
<dbReference type="HOGENOM" id="CLU_867893_0_0_4"/>
<keyword evidence="2 5" id="KW-0808">Transferase</keyword>
<gene>
    <name evidence="5" type="primary">trpD</name>
    <name evidence="5" type="ordered locus">TPPCIT_084</name>
</gene>
<keyword evidence="1 5" id="KW-0328">Glycosyltransferase</keyword>